<dbReference type="Proteomes" id="UP000533306">
    <property type="component" value="Unassembled WGS sequence"/>
</dbReference>
<evidence type="ECO:0000313" key="3">
    <source>
        <dbReference type="EMBL" id="MBB6013756.1"/>
    </source>
</evidence>
<gene>
    <name evidence="3" type="ORF">HNR59_003145</name>
</gene>
<dbReference type="Gene3D" id="2.60.40.1890">
    <property type="entry name" value="PCu(A)C copper chaperone"/>
    <property type="match status" value="1"/>
</dbReference>
<keyword evidence="2" id="KW-0732">Signal</keyword>
<evidence type="ECO:0008006" key="5">
    <source>
        <dbReference type="Google" id="ProtNLM"/>
    </source>
</evidence>
<feature type="region of interest" description="Disordered" evidence="1">
    <location>
        <begin position="164"/>
        <end position="185"/>
    </location>
</feature>
<dbReference type="InterPro" id="IPR058248">
    <property type="entry name" value="Lxx211020-like"/>
</dbReference>
<evidence type="ECO:0000256" key="2">
    <source>
        <dbReference type="SAM" id="SignalP"/>
    </source>
</evidence>
<reference evidence="3 4" key="1">
    <citation type="submission" date="2020-08" db="EMBL/GenBank/DDBJ databases">
        <title>Genomic Encyclopedia of Type Strains, Phase IV (KMG-IV): sequencing the most valuable type-strain genomes for metagenomic binning, comparative biology and taxonomic classification.</title>
        <authorList>
            <person name="Goeker M."/>
        </authorList>
    </citation>
    <scope>NUCLEOTIDE SEQUENCE [LARGE SCALE GENOMIC DNA]</scope>
    <source>
        <strain evidence="3 4">DSM 11099</strain>
    </source>
</reference>
<sequence length="185" mass="19739">MFRSHVPARATLTRRGLAALALGVMLPLSMPMAPASAHEYKLGELEIGHPWSRETPAGAKVAGGYLTVTNHGKEADRLIAVSSDISEKGEIHEMAVNDGVMTMRQLPDGLEVAPGEKVELKPGSYHLMFMGLKAQPKKGERFAGTLTFEKAGKVDVEFAVDAMGGEPEHHGDHGSHGAEDGHSSH</sequence>
<keyword evidence="4" id="KW-1185">Reference proteome</keyword>
<dbReference type="Pfam" id="PF04314">
    <property type="entry name" value="PCuAC"/>
    <property type="match status" value="1"/>
</dbReference>
<dbReference type="PANTHER" id="PTHR36302:SF1">
    <property type="entry name" value="COPPER CHAPERONE PCU(A)C"/>
    <property type="match status" value="1"/>
</dbReference>
<feature type="compositionally biased region" description="Basic and acidic residues" evidence="1">
    <location>
        <begin position="166"/>
        <end position="185"/>
    </location>
</feature>
<organism evidence="3 4">
    <name type="scientific">Aquamicrobium lusatiense</name>
    <dbReference type="NCBI Taxonomy" id="89772"/>
    <lineage>
        <taxon>Bacteria</taxon>
        <taxon>Pseudomonadati</taxon>
        <taxon>Pseudomonadota</taxon>
        <taxon>Alphaproteobacteria</taxon>
        <taxon>Hyphomicrobiales</taxon>
        <taxon>Phyllobacteriaceae</taxon>
        <taxon>Aquamicrobium</taxon>
    </lineage>
</organism>
<dbReference type="PANTHER" id="PTHR36302">
    <property type="entry name" value="BLR7088 PROTEIN"/>
    <property type="match status" value="1"/>
</dbReference>
<dbReference type="InterPro" id="IPR036182">
    <property type="entry name" value="PCuAC_sf"/>
</dbReference>
<protein>
    <recommendedName>
        <fullName evidence="5">Copper chaperone PCu(A)C</fullName>
    </recommendedName>
</protein>
<evidence type="ECO:0000313" key="4">
    <source>
        <dbReference type="Proteomes" id="UP000533306"/>
    </source>
</evidence>
<dbReference type="RefSeq" id="WP_183831939.1">
    <property type="nucleotide sequence ID" value="NZ_JACHEU010000002.1"/>
</dbReference>
<dbReference type="SUPFAM" id="SSF110087">
    <property type="entry name" value="DR1885-like metal-binding protein"/>
    <property type="match status" value="1"/>
</dbReference>
<dbReference type="InterPro" id="IPR007410">
    <property type="entry name" value="LpqE-like"/>
</dbReference>
<feature type="chain" id="PRO_5030892579" description="Copper chaperone PCu(A)C" evidence="2">
    <location>
        <begin position="38"/>
        <end position="185"/>
    </location>
</feature>
<name>A0A7W9VWH6_9HYPH</name>
<comment type="caution">
    <text evidence="3">The sequence shown here is derived from an EMBL/GenBank/DDBJ whole genome shotgun (WGS) entry which is preliminary data.</text>
</comment>
<dbReference type="EMBL" id="JACHEU010000002">
    <property type="protein sequence ID" value="MBB6013756.1"/>
    <property type="molecule type" value="Genomic_DNA"/>
</dbReference>
<proteinExistence type="predicted"/>
<evidence type="ECO:0000256" key="1">
    <source>
        <dbReference type="SAM" id="MobiDB-lite"/>
    </source>
</evidence>
<dbReference type="AlphaFoldDB" id="A0A7W9VWH6"/>
<feature type="signal peptide" evidence="2">
    <location>
        <begin position="1"/>
        <end position="37"/>
    </location>
</feature>
<accession>A0A7W9VWH6</accession>